<sequence>MSGIATEATTSTGHACYPPTNAIGPYAPPTVKINGRLVQLKGITMYAPHSCGAHTPVHAGAMRMVVEGAPFVTIGGIPVVRIGDLISCGDLVAVGSKDTFVGNGGGGAASTQADVVVTGMLDKQWQYIQNATEKV</sequence>
<protein>
    <submittedName>
        <fullName evidence="1">PAAR motif</fullName>
    </submittedName>
</protein>
<accession>A0A6J5KX36</accession>
<proteinExistence type="predicted"/>
<dbReference type="EMBL" id="LR796186">
    <property type="protein sequence ID" value="CAB4125483.1"/>
    <property type="molecule type" value="Genomic_DNA"/>
</dbReference>
<reference evidence="1" key="1">
    <citation type="submission" date="2020-04" db="EMBL/GenBank/DDBJ databases">
        <authorList>
            <person name="Chiriac C."/>
            <person name="Salcher M."/>
            <person name="Ghai R."/>
            <person name="Kavagutti S V."/>
        </authorList>
    </citation>
    <scope>NUCLEOTIDE SEQUENCE</scope>
</reference>
<name>A0A6J5KX36_9CAUD</name>
<dbReference type="Gene3D" id="2.60.200.60">
    <property type="match status" value="1"/>
</dbReference>
<dbReference type="Pfam" id="PF05488">
    <property type="entry name" value="PAAR_motif"/>
    <property type="match status" value="1"/>
</dbReference>
<evidence type="ECO:0000313" key="1">
    <source>
        <dbReference type="EMBL" id="CAB4125483.1"/>
    </source>
</evidence>
<organism evidence="1">
    <name type="scientific">uncultured Caudovirales phage</name>
    <dbReference type="NCBI Taxonomy" id="2100421"/>
    <lineage>
        <taxon>Viruses</taxon>
        <taxon>Duplodnaviria</taxon>
        <taxon>Heunggongvirae</taxon>
        <taxon>Uroviricota</taxon>
        <taxon>Caudoviricetes</taxon>
        <taxon>Peduoviridae</taxon>
        <taxon>Maltschvirus</taxon>
        <taxon>Maltschvirus maltsch</taxon>
    </lineage>
</organism>
<gene>
    <name evidence="1" type="ORF">UFOVP58_150</name>
</gene>
<dbReference type="InterPro" id="IPR008727">
    <property type="entry name" value="PAAR_motif"/>
</dbReference>